<reference evidence="1" key="1">
    <citation type="submission" date="2019-06" db="EMBL/GenBank/DDBJ databases">
        <authorList>
            <consortium name="Wellcome Sanger Institute Data Sharing"/>
        </authorList>
    </citation>
    <scope>NUCLEOTIDE SEQUENCE [LARGE SCALE GENOMIC DNA]</scope>
</reference>
<reference evidence="1" key="3">
    <citation type="submission" date="2025-09" db="UniProtKB">
        <authorList>
            <consortium name="Ensembl"/>
        </authorList>
    </citation>
    <scope>IDENTIFICATION</scope>
</reference>
<dbReference type="Ensembl" id="ENSSORT00005049440.1">
    <property type="protein sequence ID" value="ENSSORP00005048250.1"/>
    <property type="gene ID" value="ENSSORG00005022025.1"/>
</dbReference>
<dbReference type="Proteomes" id="UP000472271">
    <property type="component" value="Chromosome 2"/>
</dbReference>
<name>A0A673C2N1_9TELE</name>
<evidence type="ECO:0000313" key="2">
    <source>
        <dbReference type="Proteomes" id="UP000472271"/>
    </source>
</evidence>
<organism evidence="1 2">
    <name type="scientific">Sphaeramia orbicularis</name>
    <name type="common">orbiculate cardinalfish</name>
    <dbReference type="NCBI Taxonomy" id="375764"/>
    <lineage>
        <taxon>Eukaryota</taxon>
        <taxon>Metazoa</taxon>
        <taxon>Chordata</taxon>
        <taxon>Craniata</taxon>
        <taxon>Vertebrata</taxon>
        <taxon>Euteleostomi</taxon>
        <taxon>Actinopterygii</taxon>
        <taxon>Neopterygii</taxon>
        <taxon>Teleostei</taxon>
        <taxon>Neoteleostei</taxon>
        <taxon>Acanthomorphata</taxon>
        <taxon>Gobiaria</taxon>
        <taxon>Kurtiformes</taxon>
        <taxon>Apogonoidei</taxon>
        <taxon>Apogonidae</taxon>
        <taxon>Apogoninae</taxon>
        <taxon>Sphaeramia</taxon>
    </lineage>
</organism>
<evidence type="ECO:0000313" key="1">
    <source>
        <dbReference type="Ensembl" id="ENSSORP00005048250.1"/>
    </source>
</evidence>
<protein>
    <submittedName>
        <fullName evidence="1">Uncharacterized protein</fullName>
    </submittedName>
</protein>
<reference evidence="1" key="2">
    <citation type="submission" date="2025-08" db="UniProtKB">
        <authorList>
            <consortium name="Ensembl"/>
        </authorList>
    </citation>
    <scope>IDENTIFICATION</scope>
</reference>
<sequence>MVHTCMLETLWQKRCKQRVKTKTAEGERRKSRVSSGAAYEQWCQLKEQKQLQSDAMVALFVLDSNFLPG</sequence>
<proteinExistence type="predicted"/>
<keyword evidence="2" id="KW-1185">Reference proteome</keyword>
<accession>A0A673C2N1</accession>
<dbReference type="InParanoid" id="A0A673C2N1"/>
<dbReference type="AlphaFoldDB" id="A0A673C2N1"/>